<name>A0ACD1AFU9_9FIRM</name>
<reference evidence="1" key="1">
    <citation type="submission" date="2019-08" db="EMBL/GenBank/DDBJ databases">
        <title>Genome sequence of Clostridiales bacterium MT110.</title>
        <authorList>
            <person name="Cao J."/>
        </authorList>
    </citation>
    <scope>NUCLEOTIDE SEQUENCE</scope>
    <source>
        <strain evidence="1">MT110</strain>
    </source>
</reference>
<keyword evidence="2" id="KW-1185">Reference proteome</keyword>
<accession>A0ACD1AFU9</accession>
<evidence type="ECO:0000313" key="1">
    <source>
        <dbReference type="EMBL" id="QOX65040.1"/>
    </source>
</evidence>
<dbReference type="EMBL" id="CP042469">
    <property type="protein sequence ID" value="QOX65040.1"/>
    <property type="molecule type" value="Genomic_DNA"/>
</dbReference>
<keyword evidence="1" id="KW-0067">ATP-binding</keyword>
<sequence length="261" mass="28571">MIRLEDVYKIYQMGDNEVRAIDGITMEIRENEMAAIIGQSGSGKSTCMNIIGCLDVPTQGKYYLNGQDVSLMNDDELADYRGKTLGFIFQQYNLIPKLSVLENVELPLIYQGIPEKERIELAVRALEKVGIADKKLNMPSQLSGGQQQRVSIARALAGNPSIILADEPTGALDSRTGREVLEFLQALNEEGNTIILITHDMGVAEKAKRIIRISDGRIVEDSGHSVPEQIGVKSHEHAGERKGSIKGGAVPASGREALHEF</sequence>
<gene>
    <name evidence="1" type="ORF">FRZ06_17665</name>
</gene>
<evidence type="ECO:0000313" key="2">
    <source>
        <dbReference type="Proteomes" id="UP000594014"/>
    </source>
</evidence>
<keyword evidence="1" id="KW-0547">Nucleotide-binding</keyword>
<protein>
    <submittedName>
        <fullName evidence="1">ABC transporter ATP-binding protein</fullName>
    </submittedName>
</protein>
<dbReference type="Proteomes" id="UP000594014">
    <property type="component" value="Chromosome"/>
</dbReference>
<organism evidence="1 2">
    <name type="scientific">Anoxybacterium hadale</name>
    <dbReference type="NCBI Taxonomy" id="3408580"/>
    <lineage>
        <taxon>Bacteria</taxon>
        <taxon>Bacillati</taxon>
        <taxon>Bacillota</taxon>
        <taxon>Clostridia</taxon>
        <taxon>Peptostreptococcales</taxon>
        <taxon>Anaerovoracaceae</taxon>
        <taxon>Anoxybacterium</taxon>
    </lineage>
</organism>
<proteinExistence type="predicted"/>